<evidence type="ECO:0000256" key="1">
    <source>
        <dbReference type="ARBA" id="ARBA00005184"/>
    </source>
</evidence>
<comment type="similarity">
    <text evidence="2">In the N-terminal section; belongs to the PMEI family.</text>
</comment>
<organism evidence="9 10">
    <name type="scientific">Amborella trichopoda</name>
    <dbReference type="NCBI Taxonomy" id="13333"/>
    <lineage>
        <taxon>Eukaryota</taxon>
        <taxon>Viridiplantae</taxon>
        <taxon>Streptophyta</taxon>
        <taxon>Embryophyta</taxon>
        <taxon>Tracheophyta</taxon>
        <taxon>Spermatophyta</taxon>
        <taxon>Magnoliopsida</taxon>
        <taxon>Amborellales</taxon>
        <taxon>Amborellaceae</taxon>
        <taxon>Amborella</taxon>
    </lineage>
</organism>
<protein>
    <recommendedName>
        <fullName evidence="7">Pectinesterase</fullName>
        <ecNumber evidence="7">3.1.1.11</ecNumber>
    </recommendedName>
</protein>
<dbReference type="InterPro" id="IPR012334">
    <property type="entry name" value="Pectin_lyas_fold"/>
</dbReference>
<dbReference type="FunFam" id="2.160.20.10:FF:000001">
    <property type="entry name" value="Pectinesterase"/>
    <property type="match status" value="1"/>
</dbReference>
<evidence type="ECO:0000259" key="8">
    <source>
        <dbReference type="SMART" id="SM00856"/>
    </source>
</evidence>
<dbReference type="GO" id="GO:0046910">
    <property type="term" value="F:pectinesterase inhibitor activity"/>
    <property type="evidence" value="ECO:0000318"/>
    <property type="project" value="GO_Central"/>
</dbReference>
<gene>
    <name evidence="9" type="ORF">AMTR_s00038p00046180</name>
</gene>
<dbReference type="InterPro" id="IPR006501">
    <property type="entry name" value="Pectinesterase_inhib_dom"/>
</dbReference>
<dbReference type="GO" id="GO:0042545">
    <property type="term" value="P:cell wall modification"/>
    <property type="evidence" value="ECO:0007669"/>
    <property type="project" value="UniProtKB-UniRule"/>
</dbReference>
<dbReference type="OrthoDB" id="2019149at2759"/>
<dbReference type="PANTHER" id="PTHR31707">
    <property type="entry name" value="PECTINESTERASE"/>
    <property type="match status" value="1"/>
</dbReference>
<dbReference type="Gramene" id="ERN14515">
    <property type="protein sequence ID" value="ERN14515"/>
    <property type="gene ID" value="AMTR_s00038p00046180"/>
</dbReference>
<dbReference type="InterPro" id="IPR033131">
    <property type="entry name" value="Pectinesterase_Asp_AS"/>
</dbReference>
<dbReference type="InterPro" id="IPR011050">
    <property type="entry name" value="Pectin_lyase_fold/virulence"/>
</dbReference>
<dbReference type="AlphaFoldDB" id="U5CX64"/>
<dbReference type="NCBIfam" id="TIGR01614">
    <property type="entry name" value="PME_inhib"/>
    <property type="match status" value="1"/>
</dbReference>
<keyword evidence="4 7" id="KW-0378">Hydrolase</keyword>
<dbReference type="InterPro" id="IPR035513">
    <property type="entry name" value="Invertase/methylesterase_inhib"/>
</dbReference>
<dbReference type="Proteomes" id="UP000017836">
    <property type="component" value="Unassembled WGS sequence"/>
</dbReference>
<dbReference type="SMART" id="SM00856">
    <property type="entry name" value="PMEI"/>
    <property type="match status" value="1"/>
</dbReference>
<evidence type="ECO:0000256" key="6">
    <source>
        <dbReference type="PROSITE-ProRule" id="PRU10040"/>
    </source>
</evidence>
<proteinExistence type="inferred from homology"/>
<keyword evidence="5 7" id="KW-0063">Aspartyl esterase</keyword>
<dbReference type="SUPFAM" id="SSF101148">
    <property type="entry name" value="Plant invertase/pectin methylesterase inhibitor"/>
    <property type="match status" value="1"/>
</dbReference>
<dbReference type="CDD" id="cd15798">
    <property type="entry name" value="PMEI-like_3"/>
    <property type="match status" value="1"/>
</dbReference>
<keyword evidence="10" id="KW-1185">Reference proteome</keyword>
<evidence type="ECO:0000256" key="3">
    <source>
        <dbReference type="ARBA" id="ARBA00007786"/>
    </source>
</evidence>
<dbReference type="UniPathway" id="UPA00545">
    <property type="reaction ID" value="UER00823"/>
</dbReference>
<evidence type="ECO:0000256" key="7">
    <source>
        <dbReference type="RuleBase" id="RU000589"/>
    </source>
</evidence>
<dbReference type="PROSITE" id="PS00503">
    <property type="entry name" value="PECTINESTERASE_2"/>
    <property type="match status" value="1"/>
</dbReference>
<dbReference type="OMA" id="PETICMC"/>
<reference evidence="10" key="1">
    <citation type="journal article" date="2013" name="Science">
        <title>The Amborella genome and the evolution of flowering plants.</title>
        <authorList>
            <consortium name="Amborella Genome Project"/>
        </authorList>
    </citation>
    <scope>NUCLEOTIDE SEQUENCE [LARGE SCALE GENOMIC DNA]</scope>
</reference>
<dbReference type="Gene3D" id="2.160.20.10">
    <property type="entry name" value="Single-stranded right-handed beta-helix, Pectin lyase-like"/>
    <property type="match status" value="1"/>
</dbReference>
<comment type="catalytic activity">
    <reaction evidence="7">
        <text>[(1-&gt;4)-alpha-D-galacturonosyl methyl ester](n) + n H2O = [(1-&gt;4)-alpha-D-galacturonosyl](n) + n methanol + n H(+)</text>
        <dbReference type="Rhea" id="RHEA:22380"/>
        <dbReference type="Rhea" id="RHEA-COMP:14570"/>
        <dbReference type="Rhea" id="RHEA-COMP:14573"/>
        <dbReference type="ChEBI" id="CHEBI:15377"/>
        <dbReference type="ChEBI" id="CHEBI:15378"/>
        <dbReference type="ChEBI" id="CHEBI:17790"/>
        <dbReference type="ChEBI" id="CHEBI:140522"/>
        <dbReference type="ChEBI" id="CHEBI:140523"/>
        <dbReference type="EC" id="3.1.1.11"/>
    </reaction>
</comment>
<accession>U5CX64</accession>
<dbReference type="HOGENOM" id="CLU_012243_9_1_1"/>
<dbReference type="eggNOG" id="ENOG502QUB9">
    <property type="taxonomic scope" value="Eukaryota"/>
</dbReference>
<evidence type="ECO:0000256" key="2">
    <source>
        <dbReference type="ARBA" id="ARBA00006027"/>
    </source>
</evidence>
<dbReference type="GO" id="GO:0045490">
    <property type="term" value="P:pectin catabolic process"/>
    <property type="evidence" value="ECO:0007669"/>
    <property type="project" value="UniProtKB-UniRule"/>
</dbReference>
<sequence>MAELPTSPLSPDSACKTTLYPRLCKSMLPNYGSNNLYNYGRLSVQKALSNAFGFSSLIDRKLKNRFLIPNNQVAALRDCKLLADLTTDYLLNTMATLNSTDNLSGAHADDVQTLLSAIVTNQQTCYEGLRASSPSNDLYAPLTNGSEIYSVSLALVTHASTPRERKRKQRKERGLLSELKVGRDGFPQWLSKEKHRIIQAGKRMLLQSDSVLVNDTVTVAQDGSGNFTTISDAINAAPNRTDVKNGYFVIYVLKGVYEEYVSIPKIKWNLMMVGDGINQTIITGNRSVVDGSTTFNSATFAVVGQGFVAMDMTFRNTAGPEKHQAVAVRNGADLSVFYHCSVEGYQDTLYTHSLRQFYRECDIYGTIDFIFGNAAVVFQNCNLYARMPMASQNNVFTAQGRTDPNQNTGTSILNCSVTASSDFAWNSSSVNSYLGRPWKEYSRTVYMKSFIDSLIDSSGWLPWSGDFALNTLYYGEFNNSGPGADTSKRVSWPGYHAIMNVTDAGNFTVSNFIMGDVWLPATSVEFHAGLDS</sequence>
<feature type="active site" evidence="6">
    <location>
        <position position="368"/>
    </location>
</feature>
<dbReference type="EC" id="3.1.1.11" evidence="7"/>
<dbReference type="EMBL" id="KI392532">
    <property type="protein sequence ID" value="ERN14515.1"/>
    <property type="molecule type" value="Genomic_DNA"/>
</dbReference>
<comment type="similarity">
    <text evidence="3">In the C-terminal section; belongs to the pectinesterase family.</text>
</comment>
<dbReference type="Gene3D" id="1.20.140.40">
    <property type="entry name" value="Invertase/pectin methylesterase inhibitor family protein"/>
    <property type="match status" value="1"/>
</dbReference>
<dbReference type="KEGG" id="atr:18442773"/>
<dbReference type="SUPFAM" id="SSF51126">
    <property type="entry name" value="Pectin lyase-like"/>
    <property type="match status" value="1"/>
</dbReference>
<evidence type="ECO:0000313" key="9">
    <source>
        <dbReference type="EMBL" id="ERN14515.1"/>
    </source>
</evidence>
<name>U5CX64_AMBTC</name>
<dbReference type="Pfam" id="PF01095">
    <property type="entry name" value="Pectinesterase"/>
    <property type="match status" value="1"/>
</dbReference>
<evidence type="ECO:0000313" key="10">
    <source>
        <dbReference type="Proteomes" id="UP000017836"/>
    </source>
</evidence>
<comment type="pathway">
    <text evidence="1 7">Glycan metabolism; pectin degradation; 2-dehydro-3-deoxy-D-gluconate from pectin: step 1/5.</text>
</comment>
<dbReference type="STRING" id="13333.U5CX64"/>
<dbReference type="Pfam" id="PF04043">
    <property type="entry name" value="PMEI"/>
    <property type="match status" value="1"/>
</dbReference>
<dbReference type="GO" id="GO:0030599">
    <property type="term" value="F:pectinesterase activity"/>
    <property type="evidence" value="ECO:0000318"/>
    <property type="project" value="GO_Central"/>
</dbReference>
<dbReference type="InterPro" id="IPR000070">
    <property type="entry name" value="Pectinesterase_cat"/>
</dbReference>
<evidence type="ECO:0000256" key="4">
    <source>
        <dbReference type="ARBA" id="ARBA00022801"/>
    </source>
</evidence>
<feature type="domain" description="Pectinesterase inhibitor" evidence="8">
    <location>
        <begin position="6"/>
        <end position="155"/>
    </location>
</feature>
<evidence type="ECO:0000256" key="5">
    <source>
        <dbReference type="ARBA" id="ARBA00023085"/>
    </source>
</evidence>